<reference evidence="1" key="1">
    <citation type="journal article" date="2020" name="Stud. Mycol.">
        <title>101 Dothideomycetes genomes: a test case for predicting lifestyles and emergence of pathogens.</title>
        <authorList>
            <person name="Haridas S."/>
            <person name="Albert R."/>
            <person name="Binder M."/>
            <person name="Bloem J."/>
            <person name="Labutti K."/>
            <person name="Salamov A."/>
            <person name="Andreopoulos B."/>
            <person name="Baker S."/>
            <person name="Barry K."/>
            <person name="Bills G."/>
            <person name="Bluhm B."/>
            <person name="Cannon C."/>
            <person name="Castanera R."/>
            <person name="Culley D."/>
            <person name="Daum C."/>
            <person name="Ezra D."/>
            <person name="Gonzalez J."/>
            <person name="Henrissat B."/>
            <person name="Kuo A."/>
            <person name="Liang C."/>
            <person name="Lipzen A."/>
            <person name="Lutzoni F."/>
            <person name="Magnuson J."/>
            <person name="Mondo S."/>
            <person name="Nolan M."/>
            <person name="Ohm R."/>
            <person name="Pangilinan J."/>
            <person name="Park H.-J."/>
            <person name="Ramirez L."/>
            <person name="Alfaro M."/>
            <person name="Sun H."/>
            <person name="Tritt A."/>
            <person name="Yoshinaga Y."/>
            <person name="Zwiers L.-H."/>
            <person name="Turgeon B."/>
            <person name="Goodwin S."/>
            <person name="Spatafora J."/>
            <person name="Crous P."/>
            <person name="Grigoriev I."/>
        </authorList>
    </citation>
    <scope>NUCLEOTIDE SEQUENCE</scope>
    <source>
        <strain evidence="1">CBS 119687</strain>
    </source>
</reference>
<keyword evidence="2" id="KW-1185">Reference proteome</keyword>
<protein>
    <recommendedName>
        <fullName evidence="3">F-box domain-containing protein</fullName>
    </recommendedName>
</protein>
<sequence>MSSSSMFDQSRASSEIEAVPARRFKVTNLWKKIVSSNKPSLAQSGLTGPCSFMGLPPELRLMIYERLGTTWTQHTIAVEGFRCHISVCNPSVPVRILATCRQVHSEALEIMKRKMLRLHFTRPKIIIDIRTVWRLMHAQTRLKAKGDDFLDTILQGVRLAPNSLRHLIMQYRDGRLPVEDLRAVLNIKRTMGTSSLDATRAFSSFILRAAKHIEYWKASLGVDFKIPMDMVIEIPYTSGCPYIDIKVFPRWIFQSSWLDDDRRRYLTEQARCYFVVSRLAHYAMTKCVRWSSMPIVVSPKYSGDSSNGMAPRYTEDQFFLTVDYGLQIAGRDDWILGGY</sequence>
<dbReference type="RefSeq" id="XP_033523070.1">
    <property type="nucleotide sequence ID" value="XM_033672957.1"/>
</dbReference>
<proteinExistence type="predicted"/>
<evidence type="ECO:0008006" key="3">
    <source>
        <dbReference type="Google" id="ProtNLM"/>
    </source>
</evidence>
<dbReference type="OrthoDB" id="5314997at2759"/>
<dbReference type="AlphaFoldDB" id="A0A6A6AD60"/>
<accession>A0A6A6AD60</accession>
<dbReference type="GeneID" id="54413389"/>
<dbReference type="Proteomes" id="UP000799771">
    <property type="component" value="Unassembled WGS sequence"/>
</dbReference>
<name>A0A6A6AD60_9PLEO</name>
<evidence type="ECO:0000313" key="2">
    <source>
        <dbReference type="Proteomes" id="UP000799771"/>
    </source>
</evidence>
<gene>
    <name evidence="1" type="ORF">P153DRAFT_432278</name>
</gene>
<evidence type="ECO:0000313" key="1">
    <source>
        <dbReference type="EMBL" id="KAF2128681.1"/>
    </source>
</evidence>
<organism evidence="1 2">
    <name type="scientific">Dothidotthia symphoricarpi CBS 119687</name>
    <dbReference type="NCBI Taxonomy" id="1392245"/>
    <lineage>
        <taxon>Eukaryota</taxon>
        <taxon>Fungi</taxon>
        <taxon>Dikarya</taxon>
        <taxon>Ascomycota</taxon>
        <taxon>Pezizomycotina</taxon>
        <taxon>Dothideomycetes</taxon>
        <taxon>Pleosporomycetidae</taxon>
        <taxon>Pleosporales</taxon>
        <taxon>Dothidotthiaceae</taxon>
        <taxon>Dothidotthia</taxon>
    </lineage>
</organism>
<dbReference type="EMBL" id="ML977508">
    <property type="protein sequence ID" value="KAF2128681.1"/>
    <property type="molecule type" value="Genomic_DNA"/>
</dbReference>